<evidence type="ECO:0000256" key="1">
    <source>
        <dbReference type="SAM" id="SignalP"/>
    </source>
</evidence>
<dbReference type="RefSeq" id="WP_373391747.1">
    <property type="nucleotide sequence ID" value="NZ_JBCFQJ010000009.1"/>
</dbReference>
<reference evidence="2 3" key="1">
    <citation type="submission" date="2024-04" db="EMBL/GenBank/DDBJ databases">
        <title>New Clade of Flavobacterium.</title>
        <authorList>
            <person name="Matos L."/>
            <person name="Proenca D.N."/>
            <person name="Fransisco R.M."/>
            <person name="Chung A.P."/>
            <person name="Maccario L."/>
            <person name="Sorensen S.J."/>
            <person name="Morais P.V."/>
        </authorList>
    </citation>
    <scope>NUCLEOTIDE SEQUENCE [LARGE SCALE GENOMIC DNA]</scope>
    <source>
        <strain evidence="2 3">FBOR7N2.3</strain>
    </source>
</reference>
<proteinExistence type="predicted"/>
<comment type="caution">
    <text evidence="2">The sequence shown here is derived from an EMBL/GenBank/DDBJ whole genome shotgun (WGS) entry which is preliminary data.</text>
</comment>
<accession>A0ABV4TMW2</accession>
<feature type="signal peptide" evidence="1">
    <location>
        <begin position="1"/>
        <end position="18"/>
    </location>
</feature>
<evidence type="ECO:0000313" key="3">
    <source>
        <dbReference type="Proteomes" id="UP001574170"/>
    </source>
</evidence>
<keyword evidence="3" id="KW-1185">Reference proteome</keyword>
<keyword evidence="1" id="KW-0732">Signal</keyword>
<feature type="chain" id="PRO_5046593923" description="Secreted protein" evidence="1">
    <location>
        <begin position="19"/>
        <end position="232"/>
    </location>
</feature>
<name>A0ABV4TMW2_9FLAO</name>
<organism evidence="2 3">
    <name type="scientific">Flavobacterium magnesitis</name>
    <dbReference type="NCBI Taxonomy" id="3138077"/>
    <lineage>
        <taxon>Bacteria</taxon>
        <taxon>Pseudomonadati</taxon>
        <taxon>Bacteroidota</taxon>
        <taxon>Flavobacteriia</taxon>
        <taxon>Flavobacteriales</taxon>
        <taxon>Flavobacteriaceae</taxon>
        <taxon>Flavobacterium</taxon>
    </lineage>
</organism>
<gene>
    <name evidence="2" type="ORF">AAGV33_09530</name>
</gene>
<evidence type="ECO:0000313" key="2">
    <source>
        <dbReference type="EMBL" id="MFA9194651.1"/>
    </source>
</evidence>
<protein>
    <recommendedName>
        <fullName evidence="4">Secreted protein</fullName>
    </recommendedName>
</protein>
<dbReference type="EMBL" id="JBCFQK010000012">
    <property type="protein sequence ID" value="MFA9194651.1"/>
    <property type="molecule type" value="Genomic_DNA"/>
</dbReference>
<sequence length="232" mass="26404">MKQFLLFVMMCFAFSSYAQNEFGGAKFTPIAPLNTNKVAPKKVTPSSTDAPVIKAPDLFKKPDVSLPSSSKYQIGETKSFSMEQTNDFINPGDRIRDKMTKDLDKTLVREGLREDDRLLVKIDKNFGEIRTKSKYFVVKYRDFIYVDGDLIKATLNNQMIGGIMELYSSYGQFIFDLKDGINTFELEAYSKGTSGGNTCEFKIYDDKGVLVRSEFWDNWDKGVKGKFVIVKE</sequence>
<evidence type="ECO:0008006" key="4">
    <source>
        <dbReference type="Google" id="ProtNLM"/>
    </source>
</evidence>
<dbReference type="Proteomes" id="UP001574170">
    <property type="component" value="Unassembled WGS sequence"/>
</dbReference>